<dbReference type="InterPro" id="IPR041893">
    <property type="entry name" value="ArdA_dom3"/>
</dbReference>
<dbReference type="EMBL" id="SVAF01000001">
    <property type="protein sequence ID" value="MBE6163747.1"/>
    <property type="molecule type" value="Genomic_DNA"/>
</dbReference>
<accession>A0A927XI32</accession>
<comment type="caution">
    <text evidence="1">The sequence shown here is derived from an EMBL/GenBank/DDBJ whole genome shotgun (WGS) entry which is preliminary data.</text>
</comment>
<organism evidence="1 2">
    <name type="scientific">Streptococcus gallolyticus</name>
    <dbReference type="NCBI Taxonomy" id="315405"/>
    <lineage>
        <taxon>Bacteria</taxon>
        <taxon>Bacillati</taxon>
        <taxon>Bacillota</taxon>
        <taxon>Bacilli</taxon>
        <taxon>Lactobacillales</taxon>
        <taxon>Streptococcaceae</taxon>
        <taxon>Streptococcus</taxon>
    </lineage>
</organism>
<proteinExistence type="predicted"/>
<sequence>MEITIRLRNTLNGQEKEVVLPTSLESIKARFGLDETDDYDNLVIVDSSVEFIGEGDSLNDVVEFSKMVEDVDEHLVYACHELLDYDVRDFLFYVDDFDDMTLIYDVNTDRELGEYWVDELGIQNIPRDQLEMYFDYEAYGRDISIENAGGFVADGFLDVR</sequence>
<evidence type="ECO:0000313" key="1">
    <source>
        <dbReference type="EMBL" id="MBE6163747.1"/>
    </source>
</evidence>
<dbReference type="Pfam" id="PF07275">
    <property type="entry name" value="ArdA"/>
    <property type="match status" value="1"/>
</dbReference>
<dbReference type="Gene3D" id="1.10.10.1190">
    <property type="entry name" value="Antirestriction protein ArdA, domain 3"/>
    <property type="match status" value="1"/>
</dbReference>
<protein>
    <submittedName>
        <fullName evidence="1">Antirestriction protein ArdA</fullName>
    </submittedName>
</protein>
<reference evidence="1" key="1">
    <citation type="submission" date="2019-04" db="EMBL/GenBank/DDBJ databases">
        <title>Evolution of Biomass-Degrading Anaerobic Consortia Revealed by Metagenomics.</title>
        <authorList>
            <person name="Peng X."/>
        </authorList>
    </citation>
    <scope>NUCLEOTIDE SEQUENCE</scope>
    <source>
        <strain evidence="1">SIG195</strain>
    </source>
</reference>
<evidence type="ECO:0000313" key="2">
    <source>
        <dbReference type="Proteomes" id="UP000700800"/>
    </source>
</evidence>
<dbReference type="Proteomes" id="UP000700800">
    <property type="component" value="Unassembled WGS sequence"/>
</dbReference>
<dbReference type="InterPro" id="IPR009899">
    <property type="entry name" value="ArdA"/>
</dbReference>
<gene>
    <name evidence="1" type="ORF">E7156_00235</name>
</gene>
<name>A0A927XI32_9STRE</name>
<dbReference type="AlphaFoldDB" id="A0A927XI32"/>